<evidence type="ECO:0000313" key="2">
    <source>
        <dbReference type="EMBL" id="KAF3010932.1"/>
    </source>
</evidence>
<comment type="caution">
    <text evidence="2">The sequence shown here is derived from an EMBL/GenBank/DDBJ whole genome shotgun (WGS) entry which is preliminary data.</text>
</comment>
<dbReference type="SUPFAM" id="SSF48403">
    <property type="entry name" value="Ankyrin repeat"/>
    <property type="match status" value="1"/>
</dbReference>
<reference evidence="2" key="1">
    <citation type="submission" date="2019-04" db="EMBL/GenBank/DDBJ databases">
        <title>Sequencing of skin fungus with MAO and IRED activity.</title>
        <authorList>
            <person name="Marsaioli A.J."/>
            <person name="Bonatto J.M.C."/>
            <person name="Reis Junior O."/>
        </authorList>
    </citation>
    <scope>NUCLEOTIDE SEQUENCE</scope>
    <source>
        <strain evidence="2">30M1</strain>
    </source>
</reference>
<feature type="region of interest" description="Disordered" evidence="1">
    <location>
        <begin position="491"/>
        <end position="542"/>
    </location>
</feature>
<evidence type="ECO:0000256" key="1">
    <source>
        <dbReference type="SAM" id="MobiDB-lite"/>
    </source>
</evidence>
<dbReference type="InterPro" id="IPR036770">
    <property type="entry name" value="Ankyrin_rpt-contain_sf"/>
</dbReference>
<dbReference type="EMBL" id="SWKU01000001">
    <property type="protein sequence ID" value="KAF3010932.1"/>
    <property type="molecule type" value="Genomic_DNA"/>
</dbReference>
<organism evidence="2 3">
    <name type="scientific">Curvularia kusanoi</name>
    <name type="common">Cochliobolus kusanoi</name>
    <dbReference type="NCBI Taxonomy" id="90978"/>
    <lineage>
        <taxon>Eukaryota</taxon>
        <taxon>Fungi</taxon>
        <taxon>Dikarya</taxon>
        <taxon>Ascomycota</taxon>
        <taxon>Pezizomycotina</taxon>
        <taxon>Dothideomycetes</taxon>
        <taxon>Pleosporomycetidae</taxon>
        <taxon>Pleosporales</taxon>
        <taxon>Pleosporineae</taxon>
        <taxon>Pleosporaceae</taxon>
        <taxon>Curvularia</taxon>
    </lineage>
</organism>
<sequence length="542" mass="61073">MPLTREAPESRTGPSLKAPSGPLGLMTVDLMWALDTPWHELVNGHQADPPGFPLGVLATVLCDEAAKVGIFLDPGFTLTDVLREVLAKEWRIFRPNMRFAKGVEGQIAEWHVMVRSRTINNFPVAIGLSVRRPWLSEQTSTREKSYVSIFFRLARSNRLSEDCTAIYRTWEGNMSSQPIFDAVLSDKDDSVKVTEVERILNEDAAAVLYLKHTSLEFPLEISASKGDLATTRLLLERGSPIRSLCGCTSVAWEIWHGFASRWSQRYQPMLFEKDFARCIDMTSLTIKRGAQIHEEIPYNEFEGNILWTVIRINALQPHQLGQVLEYLLSLGLSMEDRNEVGKTLLLHTVWGTCHHSVISAYLDAGADLYAQDEKGQGYLAIALGRMLEYGLDSKERSNLLLSLTVLLKADCEFSGRSLKPEETPWVSKLARSEEDWNFLMSIFKRLSWSTMEMETYRYRALLKYRGRILTNKDQKPRLLKQTRSRIGQIRAKEIDSSLAGETDSESDESEADTESDSSDEAEESDESGGPGGSEQFVTTASQ</sequence>
<evidence type="ECO:0000313" key="3">
    <source>
        <dbReference type="Proteomes" id="UP000801428"/>
    </source>
</evidence>
<protein>
    <submittedName>
        <fullName evidence="2">Uncharacterized protein</fullName>
    </submittedName>
</protein>
<gene>
    <name evidence="2" type="ORF">E8E13_010149</name>
</gene>
<feature type="region of interest" description="Disordered" evidence="1">
    <location>
        <begin position="1"/>
        <end position="20"/>
    </location>
</feature>
<dbReference type="OrthoDB" id="5815001at2759"/>
<keyword evidence="3" id="KW-1185">Reference proteome</keyword>
<dbReference type="Gene3D" id="1.25.40.20">
    <property type="entry name" value="Ankyrin repeat-containing domain"/>
    <property type="match status" value="1"/>
</dbReference>
<proteinExistence type="predicted"/>
<name>A0A9P4TNM1_CURKU</name>
<dbReference type="AlphaFoldDB" id="A0A9P4TNM1"/>
<dbReference type="Proteomes" id="UP000801428">
    <property type="component" value="Unassembled WGS sequence"/>
</dbReference>
<accession>A0A9P4TNM1</accession>
<feature type="compositionally biased region" description="Acidic residues" evidence="1">
    <location>
        <begin position="502"/>
        <end position="526"/>
    </location>
</feature>